<keyword evidence="9" id="KW-0732">Signal</keyword>
<keyword evidence="5" id="KW-0249">Electron transport</keyword>
<evidence type="ECO:0000256" key="6">
    <source>
        <dbReference type="ARBA" id="ARBA00023008"/>
    </source>
</evidence>
<dbReference type="InterPro" id="IPR001235">
    <property type="entry name" value="Copper_blue_Plastocyanin"/>
</dbReference>
<feature type="domain" description="Blue (type 1) copper" evidence="10">
    <location>
        <begin position="26"/>
        <end position="112"/>
    </location>
</feature>
<comment type="caution">
    <text evidence="11">The sequence shown here is derived from an EMBL/GenBank/DDBJ whole genome shotgun (WGS) entry which is preliminary data.</text>
</comment>
<gene>
    <name evidence="11" type="ORF">M1B34_11305</name>
</gene>
<dbReference type="RefSeq" id="WP_268265182.1">
    <property type="nucleotide sequence ID" value="NZ_JALQCW010000023.1"/>
</dbReference>
<evidence type="ECO:0000256" key="7">
    <source>
        <dbReference type="NCBIfam" id="TIGR02375"/>
    </source>
</evidence>
<evidence type="ECO:0000256" key="9">
    <source>
        <dbReference type="SAM" id="SignalP"/>
    </source>
</evidence>
<dbReference type="GO" id="GO:0042597">
    <property type="term" value="C:periplasmic space"/>
    <property type="evidence" value="ECO:0007669"/>
    <property type="project" value="UniProtKB-SubCell"/>
</dbReference>
<evidence type="ECO:0000256" key="2">
    <source>
        <dbReference type="ARBA" id="ARBA00022448"/>
    </source>
</evidence>
<comment type="subcellular location">
    <subcellularLocation>
        <location evidence="1">Periplasm</location>
    </subcellularLocation>
</comment>
<feature type="binding site" evidence="8">
    <location>
        <position position="98"/>
    </location>
    <ligand>
        <name>Cu cation</name>
        <dbReference type="ChEBI" id="CHEBI:23378"/>
    </ligand>
</feature>
<keyword evidence="2" id="KW-0813">Transport</keyword>
<protein>
    <recommendedName>
        <fullName evidence="7">Pseudoazurin</fullName>
    </recommendedName>
</protein>
<dbReference type="InterPro" id="IPR012745">
    <property type="entry name" value="Pseudoazurin"/>
</dbReference>
<dbReference type="InterPro" id="IPR000923">
    <property type="entry name" value="BlueCu_1"/>
</dbReference>
<dbReference type="NCBIfam" id="TIGR02375">
    <property type="entry name" value="pseudoazurin"/>
    <property type="match status" value="1"/>
</dbReference>
<reference evidence="11 12" key="1">
    <citation type="journal article" date="2022" name="Int. J. Syst. Evol. Microbiol.">
        <title>Pseudomonas aegrilactucae sp. nov. and Pseudomonas morbosilactucae sp. nov., pathogens causing bacterial rot of lettuce in Japan.</title>
        <authorList>
            <person name="Sawada H."/>
            <person name="Fujikawa T."/>
            <person name="Satou M."/>
        </authorList>
    </citation>
    <scope>NUCLEOTIDE SEQUENCE [LARGE SCALE GENOMIC DNA]</scope>
    <source>
        <strain evidence="11 12">MAFF 302030</strain>
    </source>
</reference>
<evidence type="ECO:0000256" key="8">
    <source>
        <dbReference type="PIRSR" id="PIRSR602386-1"/>
    </source>
</evidence>
<feature type="binding site" evidence="8">
    <location>
        <position position="60"/>
    </location>
    <ligand>
        <name>Cu cation</name>
        <dbReference type="ChEBI" id="CHEBI:23378"/>
    </ligand>
</feature>
<keyword evidence="6 8" id="KW-0186">Copper</keyword>
<feature type="signal peptide" evidence="9">
    <location>
        <begin position="1"/>
        <end position="20"/>
    </location>
</feature>
<evidence type="ECO:0000259" key="10">
    <source>
        <dbReference type="Pfam" id="PF00127"/>
    </source>
</evidence>
<dbReference type="Proteomes" id="UP001155059">
    <property type="component" value="Unassembled WGS sequence"/>
</dbReference>
<dbReference type="Pfam" id="PF00127">
    <property type="entry name" value="Copper-bind"/>
    <property type="match status" value="1"/>
</dbReference>
<dbReference type="PRINTS" id="PR00156">
    <property type="entry name" value="COPPERBLUE"/>
</dbReference>
<feature type="chain" id="PRO_5040962894" description="Pseudoazurin" evidence="9">
    <location>
        <begin position="21"/>
        <end position="145"/>
    </location>
</feature>
<evidence type="ECO:0000256" key="5">
    <source>
        <dbReference type="ARBA" id="ARBA00022982"/>
    </source>
</evidence>
<dbReference type="InterPro" id="IPR002386">
    <property type="entry name" value="Amicyanin/Pseudoazurin"/>
</dbReference>
<feature type="binding site" evidence="8">
    <location>
        <position position="106"/>
    </location>
    <ligand>
        <name>Cu cation</name>
        <dbReference type="ChEBI" id="CHEBI:23378"/>
    </ligand>
</feature>
<dbReference type="InterPro" id="IPR008972">
    <property type="entry name" value="Cupredoxin"/>
</dbReference>
<evidence type="ECO:0000256" key="4">
    <source>
        <dbReference type="ARBA" id="ARBA00022764"/>
    </source>
</evidence>
<keyword evidence="3 8" id="KW-0479">Metal-binding</keyword>
<dbReference type="CDD" id="cd04218">
    <property type="entry name" value="Pseudoazurin"/>
    <property type="match status" value="1"/>
</dbReference>
<dbReference type="SUPFAM" id="SSF49503">
    <property type="entry name" value="Cupredoxins"/>
    <property type="match status" value="1"/>
</dbReference>
<dbReference type="AlphaFoldDB" id="A0A9X1YXJ4"/>
<evidence type="ECO:0000256" key="1">
    <source>
        <dbReference type="ARBA" id="ARBA00004418"/>
    </source>
</evidence>
<dbReference type="GO" id="GO:0009055">
    <property type="term" value="F:electron transfer activity"/>
    <property type="evidence" value="ECO:0007669"/>
    <property type="project" value="InterPro"/>
</dbReference>
<feature type="binding site" evidence="8">
    <location>
        <position position="101"/>
    </location>
    <ligand>
        <name>Cu cation</name>
        <dbReference type="ChEBI" id="CHEBI:23378"/>
    </ligand>
</feature>
<evidence type="ECO:0000313" key="11">
    <source>
        <dbReference type="EMBL" id="MCK9798295.1"/>
    </source>
</evidence>
<dbReference type="Gene3D" id="2.60.40.420">
    <property type="entry name" value="Cupredoxins - blue copper proteins"/>
    <property type="match status" value="1"/>
</dbReference>
<evidence type="ECO:0000313" key="12">
    <source>
        <dbReference type="Proteomes" id="UP001155059"/>
    </source>
</evidence>
<dbReference type="EMBL" id="JALQCW010000023">
    <property type="protein sequence ID" value="MCK9798295.1"/>
    <property type="molecule type" value="Genomic_DNA"/>
</dbReference>
<keyword evidence="4" id="KW-0574">Periplasm</keyword>
<dbReference type="PRINTS" id="PR00155">
    <property type="entry name" value="AMICYANIN"/>
</dbReference>
<proteinExistence type="predicted"/>
<organism evidence="11 12">
    <name type="scientific">Pseudomonas morbosilactucae</name>
    <dbReference type="NCBI Taxonomy" id="2938197"/>
    <lineage>
        <taxon>Bacteria</taxon>
        <taxon>Pseudomonadati</taxon>
        <taxon>Pseudomonadota</taxon>
        <taxon>Gammaproteobacteria</taxon>
        <taxon>Pseudomonadales</taxon>
        <taxon>Pseudomonadaceae</taxon>
        <taxon>Pseudomonas</taxon>
    </lineage>
</organism>
<comment type="cofactor">
    <cofactor evidence="8">
        <name>Cu cation</name>
        <dbReference type="ChEBI" id="CHEBI:23378"/>
    </cofactor>
    <text evidence="8">Binds 1 copper ion per subunit.</text>
</comment>
<reference evidence="11 12" key="2">
    <citation type="journal article" date="2023" name="Plant Pathol.">
        <title>Dismantling and reorganizing Pseudomonas marginalis sensu#lato.</title>
        <authorList>
            <person name="Sawada H."/>
            <person name="Fujikawa T."/>
            <person name="Satou M."/>
        </authorList>
    </citation>
    <scope>NUCLEOTIDE SEQUENCE [LARGE SCALE GENOMIC DNA]</scope>
    <source>
        <strain evidence="11 12">MAFF 302030</strain>
    </source>
</reference>
<name>A0A9X1YXJ4_9PSED</name>
<sequence length="145" mass="15546">MLLKPKLAWLALLLGTSALADVHEVKMLNRGAAGSMVYEPDFLRLAPGDSVRFIPTQNGHNAASINGLLPPGASAFKSQLNQPVEQTFEVPGFYGIQCSPHVAMGMVMLIQVGTPIETMPKLPEGLAPRARERLGAIIQRALAPH</sequence>
<evidence type="ECO:0000256" key="3">
    <source>
        <dbReference type="ARBA" id="ARBA00022723"/>
    </source>
</evidence>
<dbReference type="GO" id="GO:0005507">
    <property type="term" value="F:copper ion binding"/>
    <property type="evidence" value="ECO:0007669"/>
    <property type="project" value="UniProtKB-UniRule"/>
</dbReference>
<accession>A0A9X1YXJ4</accession>